<dbReference type="PANTHER" id="PTHR13980">
    <property type="entry name" value="CDC68 RELATED"/>
    <property type="match status" value="1"/>
</dbReference>
<sequence length="171" mass="19433">MADIKIDTKTFQERLSHFIAAWKADKRSGDALFAGASSIVILMGKVDQEQEFHKNNAMHVRFPLSSSTDTSRDAHKPFVFKTADDLQFWLLGYEFPGTLMLFTLDTLYILTTQKKAKYLDQIKGGRFPVEVLVRGKDNAENEKLFIKITDAIKAAGVSHEPCRDAAFRFKR</sequence>
<dbReference type="InterPro" id="IPR040258">
    <property type="entry name" value="Spt16"/>
</dbReference>
<comment type="caution">
    <text evidence="3">The sequence shown here is derived from an EMBL/GenBank/DDBJ whole genome shotgun (WGS) entry which is preliminary data.</text>
</comment>
<organism evidence="3 4">
    <name type="scientific">Humicola insolens</name>
    <name type="common">Soft-rot fungus</name>
    <dbReference type="NCBI Taxonomy" id="85995"/>
    <lineage>
        <taxon>Eukaryota</taxon>
        <taxon>Fungi</taxon>
        <taxon>Dikarya</taxon>
        <taxon>Ascomycota</taxon>
        <taxon>Pezizomycotina</taxon>
        <taxon>Sordariomycetes</taxon>
        <taxon>Sordariomycetidae</taxon>
        <taxon>Sordariales</taxon>
        <taxon>Chaetomiaceae</taxon>
        <taxon>Mycothermus</taxon>
    </lineage>
</organism>
<keyword evidence="4" id="KW-1185">Reference proteome</keyword>
<feature type="domain" description="FACT complex subunit SPT16 N-terminal lobe" evidence="2">
    <location>
        <begin position="6"/>
        <end position="167"/>
    </location>
</feature>
<dbReference type="EMBL" id="JAZGSY010000493">
    <property type="protein sequence ID" value="KAL1835963.1"/>
    <property type="molecule type" value="Genomic_DNA"/>
</dbReference>
<keyword evidence="1" id="KW-0235">DNA replication</keyword>
<reference evidence="3 4" key="1">
    <citation type="journal article" date="2024" name="Commun. Biol.">
        <title>Comparative genomic analysis of thermophilic fungi reveals convergent evolutionary adaptations and gene losses.</title>
        <authorList>
            <person name="Steindorff A.S."/>
            <person name="Aguilar-Pontes M.V."/>
            <person name="Robinson A.J."/>
            <person name="Andreopoulos B."/>
            <person name="LaButti K."/>
            <person name="Kuo A."/>
            <person name="Mondo S."/>
            <person name="Riley R."/>
            <person name="Otillar R."/>
            <person name="Haridas S."/>
            <person name="Lipzen A."/>
            <person name="Grimwood J."/>
            <person name="Schmutz J."/>
            <person name="Clum A."/>
            <person name="Reid I.D."/>
            <person name="Moisan M.C."/>
            <person name="Butler G."/>
            <person name="Nguyen T.T.M."/>
            <person name="Dewar K."/>
            <person name="Conant G."/>
            <person name="Drula E."/>
            <person name="Henrissat B."/>
            <person name="Hansel C."/>
            <person name="Singer S."/>
            <person name="Hutchinson M.I."/>
            <person name="de Vries R.P."/>
            <person name="Natvig D.O."/>
            <person name="Powell A.J."/>
            <person name="Tsang A."/>
            <person name="Grigoriev I.V."/>
        </authorList>
    </citation>
    <scope>NUCLEOTIDE SEQUENCE [LARGE SCALE GENOMIC DNA]</scope>
    <source>
        <strain evidence="3 4">CBS 620.91</strain>
    </source>
</reference>
<comment type="similarity">
    <text evidence="1">Belongs to the peptidase M24 family. SPT16 subfamily.</text>
</comment>
<accession>A0ABR3V2G0</accession>
<dbReference type="Pfam" id="PF14826">
    <property type="entry name" value="FACT-Spt16_Nlob"/>
    <property type="match status" value="2"/>
</dbReference>
<comment type="subcellular location">
    <subcellularLocation>
        <location evidence="1">Nucleus</location>
    </subcellularLocation>
    <subcellularLocation>
        <location evidence="1">Chromosome</location>
    </subcellularLocation>
</comment>
<name>A0ABR3V2G0_HUMIN</name>
<dbReference type="SMART" id="SM01285">
    <property type="entry name" value="FACT-Spt16_Nlob"/>
    <property type="match status" value="1"/>
</dbReference>
<proteinExistence type="inferred from homology"/>
<evidence type="ECO:0000313" key="3">
    <source>
        <dbReference type="EMBL" id="KAL1835963.1"/>
    </source>
</evidence>
<protein>
    <recommendedName>
        <fullName evidence="1">FACT complex subunit</fullName>
    </recommendedName>
</protein>
<dbReference type="Proteomes" id="UP001583172">
    <property type="component" value="Unassembled WGS sequence"/>
</dbReference>
<keyword evidence="1" id="KW-0234">DNA repair</keyword>
<gene>
    <name evidence="3" type="ORF">VTJ49DRAFT_5761</name>
</gene>
<evidence type="ECO:0000313" key="4">
    <source>
        <dbReference type="Proteomes" id="UP001583172"/>
    </source>
</evidence>
<keyword evidence="1" id="KW-0805">Transcription regulation</keyword>
<keyword evidence="1" id="KW-0158">Chromosome</keyword>
<keyword evidence="1" id="KW-0539">Nucleus</keyword>
<comment type="function">
    <text evidence="1">Component of the FACT complex, a general chromatin factor that acts to reorganize nucleosomes. The FACT complex is involved in multiple processes that require DNA as a template such as mRNA elongation, DNA replication and DNA repair. During transcription elongation the FACT complex acts as a histone chaperone that both destabilizes and restores nucleosomal structure. It facilitates the passage of RNA polymerase II and transcription by promoting the dissociation of one histone H2A-H2B dimer from the nucleosome, then subsequently promotes the reestablishment of the nucleosome following the passage of RNA polymerase II.</text>
</comment>
<evidence type="ECO:0000256" key="1">
    <source>
        <dbReference type="RuleBase" id="RU367052"/>
    </source>
</evidence>
<dbReference type="Gene3D" id="3.40.350.10">
    <property type="entry name" value="Creatinase/prolidase N-terminal domain"/>
    <property type="match status" value="2"/>
</dbReference>
<keyword evidence="1" id="KW-0227">DNA damage</keyword>
<dbReference type="InterPro" id="IPR029149">
    <property type="entry name" value="Creatin/AminoP/Spt16_N"/>
</dbReference>
<dbReference type="PANTHER" id="PTHR13980:SF15">
    <property type="entry name" value="FACT COMPLEX SUBUNIT SPT16"/>
    <property type="match status" value="1"/>
</dbReference>
<comment type="subunit">
    <text evidence="1">Component of the FACT complex.</text>
</comment>
<keyword evidence="1" id="KW-0804">Transcription</keyword>
<dbReference type="InterPro" id="IPR029148">
    <property type="entry name" value="FACT-SPT16_Nlobe"/>
</dbReference>
<evidence type="ECO:0000259" key="2">
    <source>
        <dbReference type="SMART" id="SM01285"/>
    </source>
</evidence>